<dbReference type="Proteomes" id="UP001172159">
    <property type="component" value="Unassembled WGS sequence"/>
</dbReference>
<feature type="transmembrane region" description="Helical" evidence="5">
    <location>
        <begin position="256"/>
        <end position="280"/>
    </location>
</feature>
<organism evidence="6 7">
    <name type="scientific">Apiosordaria backusii</name>
    <dbReference type="NCBI Taxonomy" id="314023"/>
    <lineage>
        <taxon>Eukaryota</taxon>
        <taxon>Fungi</taxon>
        <taxon>Dikarya</taxon>
        <taxon>Ascomycota</taxon>
        <taxon>Pezizomycotina</taxon>
        <taxon>Sordariomycetes</taxon>
        <taxon>Sordariomycetidae</taxon>
        <taxon>Sordariales</taxon>
        <taxon>Lasiosphaeriaceae</taxon>
        <taxon>Apiosordaria</taxon>
    </lineage>
</organism>
<comment type="caution">
    <text evidence="6">The sequence shown here is derived from an EMBL/GenBank/DDBJ whole genome shotgun (WGS) entry which is preliminary data.</text>
</comment>
<evidence type="ECO:0000313" key="7">
    <source>
        <dbReference type="Proteomes" id="UP001172159"/>
    </source>
</evidence>
<accession>A0AA40ET01</accession>
<dbReference type="InterPro" id="IPR000537">
    <property type="entry name" value="UbiA_prenyltransferase"/>
</dbReference>
<dbReference type="PANTHER" id="PTHR42723">
    <property type="entry name" value="CHLOROPHYLL SYNTHASE"/>
    <property type="match status" value="1"/>
</dbReference>
<evidence type="ECO:0000256" key="3">
    <source>
        <dbReference type="ARBA" id="ARBA00022989"/>
    </source>
</evidence>
<comment type="subcellular location">
    <subcellularLocation>
        <location evidence="1">Membrane</location>
        <topology evidence="1">Multi-pass membrane protein</topology>
    </subcellularLocation>
</comment>
<evidence type="ECO:0000256" key="1">
    <source>
        <dbReference type="ARBA" id="ARBA00004141"/>
    </source>
</evidence>
<dbReference type="AlphaFoldDB" id="A0AA40ET01"/>
<dbReference type="CDD" id="cd13965">
    <property type="entry name" value="PT_UbiA_3"/>
    <property type="match status" value="1"/>
</dbReference>
<protein>
    <submittedName>
        <fullName evidence="6">UbiA prenyltransferase family-domain-containing protein</fullName>
    </submittedName>
</protein>
<evidence type="ECO:0000256" key="5">
    <source>
        <dbReference type="SAM" id="Phobius"/>
    </source>
</evidence>
<evidence type="ECO:0000313" key="6">
    <source>
        <dbReference type="EMBL" id="KAK0744970.1"/>
    </source>
</evidence>
<keyword evidence="4 5" id="KW-0472">Membrane</keyword>
<name>A0AA40ET01_9PEZI</name>
<proteinExistence type="predicted"/>
<dbReference type="GO" id="GO:0016020">
    <property type="term" value="C:membrane"/>
    <property type="evidence" value="ECO:0007669"/>
    <property type="project" value="UniProtKB-SubCell"/>
</dbReference>
<evidence type="ECO:0000256" key="2">
    <source>
        <dbReference type="ARBA" id="ARBA00022692"/>
    </source>
</evidence>
<evidence type="ECO:0000256" key="4">
    <source>
        <dbReference type="ARBA" id="ARBA00023136"/>
    </source>
</evidence>
<dbReference type="InterPro" id="IPR050475">
    <property type="entry name" value="Prenyltransferase_related"/>
</dbReference>
<keyword evidence="3 5" id="KW-1133">Transmembrane helix</keyword>
<feature type="transmembrane region" description="Helical" evidence="5">
    <location>
        <begin position="292"/>
        <end position="310"/>
    </location>
</feature>
<keyword evidence="7" id="KW-1185">Reference proteome</keyword>
<keyword evidence="2 5" id="KW-0812">Transmembrane</keyword>
<dbReference type="GO" id="GO:0016765">
    <property type="term" value="F:transferase activity, transferring alkyl or aryl (other than methyl) groups"/>
    <property type="evidence" value="ECO:0007669"/>
    <property type="project" value="InterPro"/>
</dbReference>
<dbReference type="EMBL" id="JAUKTV010000002">
    <property type="protein sequence ID" value="KAK0744970.1"/>
    <property type="molecule type" value="Genomic_DNA"/>
</dbReference>
<gene>
    <name evidence="6" type="ORF">B0T21DRAFT_358764</name>
</gene>
<dbReference type="PANTHER" id="PTHR42723:SF1">
    <property type="entry name" value="CHLOROPHYLL SYNTHASE, CHLOROPLASTIC"/>
    <property type="match status" value="1"/>
</dbReference>
<reference evidence="6" key="1">
    <citation type="submission" date="2023-06" db="EMBL/GenBank/DDBJ databases">
        <title>Genome-scale phylogeny and comparative genomics of the fungal order Sordariales.</title>
        <authorList>
            <consortium name="Lawrence Berkeley National Laboratory"/>
            <person name="Hensen N."/>
            <person name="Bonometti L."/>
            <person name="Westerberg I."/>
            <person name="Brannstrom I.O."/>
            <person name="Guillou S."/>
            <person name="Cros-Aarteil S."/>
            <person name="Calhoun S."/>
            <person name="Haridas S."/>
            <person name="Kuo A."/>
            <person name="Mondo S."/>
            <person name="Pangilinan J."/>
            <person name="Riley R."/>
            <person name="Labutti K."/>
            <person name="Andreopoulos B."/>
            <person name="Lipzen A."/>
            <person name="Chen C."/>
            <person name="Yanf M."/>
            <person name="Daum C."/>
            <person name="Ng V."/>
            <person name="Clum A."/>
            <person name="Steindorff A."/>
            <person name="Ohm R."/>
            <person name="Martin F."/>
            <person name="Silar P."/>
            <person name="Natvig D."/>
            <person name="Lalanne C."/>
            <person name="Gautier V."/>
            <person name="Ament-Velasquez S.L."/>
            <person name="Kruys A."/>
            <person name="Hutchinson M.I."/>
            <person name="Powell A.J."/>
            <person name="Barry K."/>
            <person name="Miller A.N."/>
            <person name="Grigoriev I.V."/>
            <person name="Debuchy R."/>
            <person name="Gladieux P."/>
            <person name="Thoren M.H."/>
            <person name="Johannesson H."/>
        </authorList>
    </citation>
    <scope>NUCLEOTIDE SEQUENCE</scope>
    <source>
        <strain evidence="6">CBS 540.89</strain>
    </source>
</reference>
<sequence length="313" mass="35297">MYSELLDGQMSKVIHRLQRLIGCGVFHAYSIWLFTRSDLKTIVIPQSAFGIINAIAFSKDWLEVLVRVPSAVFWVWINLLPFAIDNQRQPEAILEDRHNKPWRTMPSGRMTEGQAKTLMLFLYPLALFTSLWLGGTRQCLALMVLGYGYNDLNLGDWSWVSRNVINALGFCCFASGALEVAMDSPLSFFGEQSQTMVKWLAMIGGIVFSTVQTQDMADQVGDSMRGRKSMPLALGDGPARWTIAVPMVAWSTICPWFWRVSAGAHVVVACLGLLIACRTLRRRSIEADKRTFQLWNLWMACLYTLPLLFATGR</sequence>
<dbReference type="Pfam" id="PF01040">
    <property type="entry name" value="UbiA"/>
    <property type="match status" value="1"/>
</dbReference>